<feature type="domain" description="HTH myb-type" evidence="1">
    <location>
        <begin position="1"/>
        <end position="53"/>
    </location>
</feature>
<sequence>MAENRKRWSTEEVQLFFCCVELYRNDFYSYTKYLDRSYSQIKSFYHNWLKKQSSETKERFQVDGRGGRHVAYRNLVRIDNVQVKRAIPNTTDFWKI</sequence>
<dbReference type="InterPro" id="IPR009057">
    <property type="entry name" value="Homeodomain-like_sf"/>
</dbReference>
<proteinExistence type="predicted"/>
<evidence type="ECO:0000259" key="1">
    <source>
        <dbReference type="PROSITE" id="PS51294"/>
    </source>
</evidence>
<evidence type="ECO:0000313" key="4">
    <source>
        <dbReference type="Proteomes" id="UP001642409"/>
    </source>
</evidence>
<dbReference type="SUPFAM" id="SSF46689">
    <property type="entry name" value="Homeodomain-like"/>
    <property type="match status" value="1"/>
</dbReference>
<dbReference type="InterPro" id="IPR017930">
    <property type="entry name" value="Myb_dom"/>
</dbReference>
<dbReference type="AlphaFoldDB" id="A0AA86NIL3"/>
<reference evidence="3 4" key="2">
    <citation type="submission" date="2024-07" db="EMBL/GenBank/DDBJ databases">
        <authorList>
            <person name="Akdeniz Z."/>
        </authorList>
    </citation>
    <scope>NUCLEOTIDE SEQUENCE [LARGE SCALE GENOMIC DNA]</scope>
</reference>
<keyword evidence="4" id="KW-1185">Reference proteome</keyword>
<reference evidence="2" key="1">
    <citation type="submission" date="2023-06" db="EMBL/GenBank/DDBJ databases">
        <authorList>
            <person name="Kurt Z."/>
        </authorList>
    </citation>
    <scope>NUCLEOTIDE SEQUENCE</scope>
</reference>
<dbReference type="Gene3D" id="1.10.10.60">
    <property type="entry name" value="Homeodomain-like"/>
    <property type="match status" value="1"/>
</dbReference>
<name>A0AA86NIL3_9EUKA</name>
<protein>
    <submittedName>
        <fullName evidence="2">SANT/Myb domain</fullName>
    </submittedName>
    <submittedName>
        <fullName evidence="3">SANT/Myb_domain</fullName>
    </submittedName>
</protein>
<dbReference type="SMART" id="SM00717">
    <property type="entry name" value="SANT"/>
    <property type="match status" value="1"/>
</dbReference>
<dbReference type="Pfam" id="PF00249">
    <property type="entry name" value="Myb_DNA-binding"/>
    <property type="match status" value="1"/>
</dbReference>
<evidence type="ECO:0000313" key="2">
    <source>
        <dbReference type="EMBL" id="CAI9920659.1"/>
    </source>
</evidence>
<dbReference type="InterPro" id="IPR001005">
    <property type="entry name" value="SANT/Myb"/>
</dbReference>
<dbReference type="PROSITE" id="PS51294">
    <property type="entry name" value="HTH_MYB"/>
    <property type="match status" value="1"/>
</dbReference>
<evidence type="ECO:0000313" key="3">
    <source>
        <dbReference type="EMBL" id="CAL6054517.1"/>
    </source>
</evidence>
<dbReference type="EMBL" id="CAXDID020000202">
    <property type="protein sequence ID" value="CAL6054517.1"/>
    <property type="molecule type" value="Genomic_DNA"/>
</dbReference>
<accession>A0AA86NIL3</accession>
<organism evidence="2">
    <name type="scientific">Hexamita inflata</name>
    <dbReference type="NCBI Taxonomy" id="28002"/>
    <lineage>
        <taxon>Eukaryota</taxon>
        <taxon>Metamonada</taxon>
        <taxon>Diplomonadida</taxon>
        <taxon>Hexamitidae</taxon>
        <taxon>Hexamitinae</taxon>
        <taxon>Hexamita</taxon>
    </lineage>
</organism>
<comment type="caution">
    <text evidence="2">The sequence shown here is derived from an EMBL/GenBank/DDBJ whole genome shotgun (WGS) entry which is preliminary data.</text>
</comment>
<dbReference type="CDD" id="cd00167">
    <property type="entry name" value="SANT"/>
    <property type="match status" value="1"/>
</dbReference>
<dbReference type="Proteomes" id="UP001642409">
    <property type="component" value="Unassembled WGS sequence"/>
</dbReference>
<gene>
    <name evidence="3" type="ORF">HINF_LOCUS46104</name>
    <name evidence="2" type="ORF">HINF_LOCUS8304</name>
</gene>
<dbReference type="EMBL" id="CATOUU010000202">
    <property type="protein sequence ID" value="CAI9920659.1"/>
    <property type="molecule type" value="Genomic_DNA"/>
</dbReference>